<protein>
    <submittedName>
        <fullName evidence="3">Unannotated protein</fullName>
    </submittedName>
</protein>
<dbReference type="PANTHER" id="PTHR46401">
    <property type="entry name" value="GLYCOSYLTRANSFERASE WBBK-RELATED"/>
    <property type="match status" value="1"/>
</dbReference>
<evidence type="ECO:0000259" key="2">
    <source>
        <dbReference type="Pfam" id="PF13439"/>
    </source>
</evidence>
<evidence type="ECO:0000256" key="1">
    <source>
        <dbReference type="ARBA" id="ARBA00022679"/>
    </source>
</evidence>
<dbReference type="SUPFAM" id="SSF53756">
    <property type="entry name" value="UDP-Glycosyltransferase/glycogen phosphorylase"/>
    <property type="match status" value="1"/>
</dbReference>
<proteinExistence type="predicted"/>
<reference evidence="3" key="1">
    <citation type="submission" date="2020-05" db="EMBL/GenBank/DDBJ databases">
        <authorList>
            <person name="Chiriac C."/>
            <person name="Salcher M."/>
            <person name="Ghai R."/>
            <person name="Kavagutti S V."/>
        </authorList>
    </citation>
    <scope>NUCLEOTIDE SEQUENCE</scope>
</reference>
<organism evidence="3">
    <name type="scientific">freshwater metagenome</name>
    <dbReference type="NCBI Taxonomy" id="449393"/>
    <lineage>
        <taxon>unclassified sequences</taxon>
        <taxon>metagenomes</taxon>
        <taxon>ecological metagenomes</taxon>
    </lineage>
</organism>
<accession>A0A6J7CQS4</accession>
<dbReference type="Pfam" id="PF13692">
    <property type="entry name" value="Glyco_trans_1_4"/>
    <property type="match status" value="1"/>
</dbReference>
<dbReference type="GO" id="GO:0009103">
    <property type="term" value="P:lipopolysaccharide biosynthetic process"/>
    <property type="evidence" value="ECO:0007669"/>
    <property type="project" value="TreeGrafter"/>
</dbReference>
<dbReference type="AlphaFoldDB" id="A0A6J7CQS4"/>
<evidence type="ECO:0000313" key="3">
    <source>
        <dbReference type="EMBL" id="CAB4859268.1"/>
    </source>
</evidence>
<keyword evidence="1" id="KW-0808">Transferase</keyword>
<dbReference type="CDD" id="cd03809">
    <property type="entry name" value="GT4_MtfB-like"/>
    <property type="match status" value="1"/>
</dbReference>
<sequence>MRPETGGVERWARELSVRLPQISPSAYRVAAPPAMFAHRLGHLWEQGFLPALAWRRHTGLILSPANLAPLVSRRNVVIIHDAAPLRFPDDFSRLYTAWQSFLLPRLVSKAVKVIVPSEFSRTELIELCQADPDKIVVVPPGVPDELFNHGAGGPADRVILERHGLAERPYVLTVGSHVKRKNLGALDPVAIAMAEEGLDLVAVGGGRPQLAAETRSSLVRDLGPVPAGDLAALYAGARVMVLPSIYEGFGLPVCEAMACGTPVVCSNMTALVEAAGGAALLVDPSSADEMTAAVMSAAFDPNVRADLVRLGSQRVEGLTWQATALAVDAVLGSV</sequence>
<dbReference type="GO" id="GO:0016757">
    <property type="term" value="F:glycosyltransferase activity"/>
    <property type="evidence" value="ECO:0007669"/>
    <property type="project" value="TreeGrafter"/>
</dbReference>
<feature type="domain" description="Glycosyltransferase subfamily 4-like N-terminal" evidence="2">
    <location>
        <begin position="72"/>
        <end position="145"/>
    </location>
</feature>
<dbReference type="Pfam" id="PF13439">
    <property type="entry name" value="Glyco_transf_4"/>
    <property type="match status" value="1"/>
</dbReference>
<dbReference type="EMBL" id="CAFBLU010000001">
    <property type="protein sequence ID" value="CAB4859268.1"/>
    <property type="molecule type" value="Genomic_DNA"/>
</dbReference>
<name>A0A6J7CQS4_9ZZZZ</name>
<dbReference type="InterPro" id="IPR028098">
    <property type="entry name" value="Glyco_trans_4-like_N"/>
</dbReference>
<dbReference type="Gene3D" id="3.40.50.2000">
    <property type="entry name" value="Glycogen Phosphorylase B"/>
    <property type="match status" value="2"/>
</dbReference>
<gene>
    <name evidence="3" type="ORF">UFOPK3444_00083</name>
</gene>
<dbReference type="PANTHER" id="PTHR46401:SF2">
    <property type="entry name" value="GLYCOSYLTRANSFERASE WBBK-RELATED"/>
    <property type="match status" value="1"/>
</dbReference>